<dbReference type="EMBL" id="BGZK01001076">
    <property type="protein sequence ID" value="GBP70481.1"/>
    <property type="molecule type" value="Genomic_DNA"/>
</dbReference>
<keyword evidence="3" id="KW-1185">Reference proteome</keyword>
<feature type="compositionally biased region" description="Low complexity" evidence="1">
    <location>
        <begin position="50"/>
        <end position="60"/>
    </location>
</feature>
<organism evidence="2 3">
    <name type="scientific">Eumeta variegata</name>
    <name type="common">Bagworm moth</name>
    <name type="synonym">Eumeta japonica</name>
    <dbReference type="NCBI Taxonomy" id="151549"/>
    <lineage>
        <taxon>Eukaryota</taxon>
        <taxon>Metazoa</taxon>
        <taxon>Ecdysozoa</taxon>
        <taxon>Arthropoda</taxon>
        <taxon>Hexapoda</taxon>
        <taxon>Insecta</taxon>
        <taxon>Pterygota</taxon>
        <taxon>Neoptera</taxon>
        <taxon>Endopterygota</taxon>
        <taxon>Lepidoptera</taxon>
        <taxon>Glossata</taxon>
        <taxon>Ditrysia</taxon>
        <taxon>Tineoidea</taxon>
        <taxon>Psychidae</taxon>
        <taxon>Oiketicinae</taxon>
        <taxon>Eumeta</taxon>
    </lineage>
</organism>
<evidence type="ECO:0000313" key="3">
    <source>
        <dbReference type="Proteomes" id="UP000299102"/>
    </source>
</evidence>
<protein>
    <submittedName>
        <fullName evidence="2">Uncharacterized protein</fullName>
    </submittedName>
</protein>
<feature type="region of interest" description="Disordered" evidence="1">
    <location>
        <begin position="1"/>
        <end position="88"/>
    </location>
</feature>
<reference evidence="2 3" key="1">
    <citation type="journal article" date="2019" name="Commun. Biol.">
        <title>The bagworm genome reveals a unique fibroin gene that provides high tensile strength.</title>
        <authorList>
            <person name="Kono N."/>
            <person name="Nakamura H."/>
            <person name="Ohtoshi R."/>
            <person name="Tomita M."/>
            <person name="Numata K."/>
            <person name="Arakawa K."/>
        </authorList>
    </citation>
    <scope>NUCLEOTIDE SEQUENCE [LARGE SCALE GENOMIC DNA]</scope>
</reference>
<dbReference type="Proteomes" id="UP000299102">
    <property type="component" value="Unassembled WGS sequence"/>
</dbReference>
<accession>A0A4C1Y2P5</accession>
<sequence length="88" mass="9785">MEEENKSTATVTRQKLDRANQCSHGRAYEAYWYGRPPRSTDAECNRRRAPTTLRTTRGPPGHNGNDIVSRTDASGDSSSTELTTLTRA</sequence>
<evidence type="ECO:0000313" key="2">
    <source>
        <dbReference type="EMBL" id="GBP70481.1"/>
    </source>
</evidence>
<gene>
    <name evidence="2" type="ORF">EVAR_56148_1</name>
</gene>
<dbReference type="AlphaFoldDB" id="A0A4C1Y2P5"/>
<proteinExistence type="predicted"/>
<name>A0A4C1Y2P5_EUMVA</name>
<evidence type="ECO:0000256" key="1">
    <source>
        <dbReference type="SAM" id="MobiDB-lite"/>
    </source>
</evidence>
<feature type="compositionally biased region" description="Polar residues" evidence="1">
    <location>
        <begin position="66"/>
        <end position="88"/>
    </location>
</feature>
<comment type="caution">
    <text evidence="2">The sequence shown here is derived from an EMBL/GenBank/DDBJ whole genome shotgun (WGS) entry which is preliminary data.</text>
</comment>